<gene>
    <name evidence="1" type="ORF">LCGC14_0787960</name>
</gene>
<sequence length="66" mass="7938">MNEYFYIELADNMVSHMKQYLDNKDVRPGDVAFIKIRCEVVINFGDDTSMRDFKLKLEWDDENRQS</sequence>
<comment type="caution">
    <text evidence="1">The sequence shown here is derived from an EMBL/GenBank/DDBJ whole genome shotgun (WGS) entry which is preliminary data.</text>
</comment>
<accession>A0A0F9SDC5</accession>
<dbReference type="AlphaFoldDB" id="A0A0F9SDC5"/>
<dbReference type="EMBL" id="LAZR01002069">
    <property type="protein sequence ID" value="KKN35006.1"/>
    <property type="molecule type" value="Genomic_DNA"/>
</dbReference>
<protein>
    <submittedName>
        <fullName evidence="1">Uncharacterized protein</fullName>
    </submittedName>
</protein>
<evidence type="ECO:0000313" key="1">
    <source>
        <dbReference type="EMBL" id="KKN35006.1"/>
    </source>
</evidence>
<reference evidence="1" key="1">
    <citation type="journal article" date="2015" name="Nature">
        <title>Complex archaea that bridge the gap between prokaryotes and eukaryotes.</title>
        <authorList>
            <person name="Spang A."/>
            <person name="Saw J.H."/>
            <person name="Jorgensen S.L."/>
            <person name="Zaremba-Niedzwiedzka K."/>
            <person name="Martijn J."/>
            <person name="Lind A.E."/>
            <person name="van Eijk R."/>
            <person name="Schleper C."/>
            <person name="Guy L."/>
            <person name="Ettema T.J."/>
        </authorList>
    </citation>
    <scope>NUCLEOTIDE SEQUENCE</scope>
</reference>
<organism evidence="1">
    <name type="scientific">marine sediment metagenome</name>
    <dbReference type="NCBI Taxonomy" id="412755"/>
    <lineage>
        <taxon>unclassified sequences</taxon>
        <taxon>metagenomes</taxon>
        <taxon>ecological metagenomes</taxon>
    </lineage>
</organism>
<name>A0A0F9SDC5_9ZZZZ</name>
<proteinExistence type="predicted"/>